<evidence type="ECO:0000256" key="5">
    <source>
        <dbReference type="ARBA" id="ARBA00023136"/>
    </source>
</evidence>
<gene>
    <name evidence="7" type="ORF">DXC81_00195</name>
</gene>
<evidence type="ECO:0000313" key="8">
    <source>
        <dbReference type="Proteomes" id="UP000260943"/>
    </source>
</evidence>
<dbReference type="Proteomes" id="UP000260943">
    <property type="component" value="Unassembled WGS sequence"/>
</dbReference>
<keyword evidence="2" id="KW-1003">Cell membrane</keyword>
<feature type="transmembrane region" description="Helical" evidence="6">
    <location>
        <begin position="326"/>
        <end position="352"/>
    </location>
</feature>
<dbReference type="PANTHER" id="PTHR23513:SF11">
    <property type="entry name" value="STAPHYLOFERRIN A TRANSPORTER"/>
    <property type="match status" value="1"/>
</dbReference>
<evidence type="ECO:0000313" key="7">
    <source>
        <dbReference type="EMBL" id="RGL12130.1"/>
    </source>
</evidence>
<keyword evidence="4 6" id="KW-1133">Transmembrane helix</keyword>
<dbReference type="EMBL" id="QSRJ01000001">
    <property type="protein sequence ID" value="RGL12130.1"/>
    <property type="molecule type" value="Genomic_DNA"/>
</dbReference>
<feature type="transmembrane region" description="Helical" evidence="6">
    <location>
        <begin position="147"/>
        <end position="171"/>
    </location>
</feature>
<feature type="transmembrane region" description="Helical" evidence="6">
    <location>
        <begin position="254"/>
        <end position="287"/>
    </location>
</feature>
<proteinExistence type="predicted"/>
<feature type="transmembrane region" description="Helical" evidence="6">
    <location>
        <begin position="83"/>
        <end position="102"/>
    </location>
</feature>
<dbReference type="AlphaFoldDB" id="A0A3E4QY47"/>
<dbReference type="InterPro" id="IPR011701">
    <property type="entry name" value="MFS"/>
</dbReference>
<name>A0A3E4QY47_9ACTN</name>
<dbReference type="SUPFAM" id="SSF103473">
    <property type="entry name" value="MFS general substrate transporter"/>
    <property type="match status" value="1"/>
</dbReference>
<dbReference type="PANTHER" id="PTHR23513">
    <property type="entry name" value="INTEGRAL MEMBRANE EFFLUX PROTEIN-RELATED"/>
    <property type="match status" value="1"/>
</dbReference>
<feature type="transmembrane region" description="Helical" evidence="6">
    <location>
        <begin position="108"/>
        <end position="126"/>
    </location>
</feature>
<reference evidence="7 8" key="1">
    <citation type="submission" date="2018-08" db="EMBL/GenBank/DDBJ databases">
        <title>A genome reference for cultivated species of the human gut microbiota.</title>
        <authorList>
            <person name="Zou Y."/>
            <person name="Xue W."/>
            <person name="Luo G."/>
        </authorList>
    </citation>
    <scope>NUCLEOTIDE SEQUENCE [LARGE SCALE GENOMIC DNA]</scope>
    <source>
        <strain evidence="7 8">TF08-14</strain>
    </source>
</reference>
<evidence type="ECO:0000256" key="3">
    <source>
        <dbReference type="ARBA" id="ARBA00022692"/>
    </source>
</evidence>
<feature type="transmembrane region" description="Helical" evidence="6">
    <location>
        <begin position="56"/>
        <end position="76"/>
    </location>
</feature>
<evidence type="ECO:0000256" key="6">
    <source>
        <dbReference type="SAM" id="Phobius"/>
    </source>
</evidence>
<dbReference type="Pfam" id="PF07690">
    <property type="entry name" value="MFS_1"/>
    <property type="match status" value="1"/>
</dbReference>
<comment type="subcellular location">
    <subcellularLocation>
        <location evidence="1">Cell membrane</location>
        <topology evidence="1">Multi-pass membrane protein</topology>
    </subcellularLocation>
</comment>
<feature type="transmembrane region" description="Helical" evidence="6">
    <location>
        <begin position="364"/>
        <end position="386"/>
    </location>
</feature>
<organism evidence="7 8">
    <name type="scientific">Collinsella tanakaei</name>
    <dbReference type="NCBI Taxonomy" id="626935"/>
    <lineage>
        <taxon>Bacteria</taxon>
        <taxon>Bacillati</taxon>
        <taxon>Actinomycetota</taxon>
        <taxon>Coriobacteriia</taxon>
        <taxon>Coriobacteriales</taxon>
        <taxon>Coriobacteriaceae</taxon>
        <taxon>Collinsella</taxon>
    </lineage>
</organism>
<comment type="caution">
    <text evidence="7">The sequence shown here is derived from an EMBL/GenBank/DDBJ whole genome shotgun (WGS) entry which is preliminary data.</text>
</comment>
<keyword evidence="3 6" id="KW-0812">Transmembrane</keyword>
<protein>
    <submittedName>
        <fullName evidence="7">MFS transporter</fullName>
    </submittedName>
</protein>
<dbReference type="InterPro" id="IPR036259">
    <property type="entry name" value="MFS_trans_sf"/>
</dbReference>
<evidence type="ECO:0000256" key="4">
    <source>
        <dbReference type="ARBA" id="ARBA00022989"/>
    </source>
</evidence>
<feature type="transmembrane region" description="Helical" evidence="6">
    <location>
        <begin position="392"/>
        <end position="414"/>
    </location>
</feature>
<feature type="transmembrane region" description="Helical" evidence="6">
    <location>
        <begin position="177"/>
        <end position="196"/>
    </location>
</feature>
<evidence type="ECO:0000256" key="2">
    <source>
        <dbReference type="ARBA" id="ARBA00022475"/>
    </source>
</evidence>
<keyword evidence="5 6" id="KW-0472">Membrane</keyword>
<sequence length="419" mass="43216">MKGRLHMKEMVERSDRRTFSCILAAQFCSLLGQEVLQFVLPLYLLDVTGSGARFGLAIACGFVPYTLLSPVGGVLADRTRKRGIMVGVNAALVAVLLAFLALKDAGDPFVLVVFATMASFVAQALYQPSIQSTVPFVLAPADVPRGVALVSQIGSLTTLGGPVVGAAVYGVAGLVPVVWISLAAFALSGAVVALAVRFSCEPSPWDGGAVAMVRDDLAEAFRFLRGKPLLLGGMATATFVNVSAGALINVGTVYVVTITLGFGAAYASFAQMAMGAGSLVGHSLLVVGPRLFSLRKSSAYVGGVAAAMTVAALALCSMGSMGPATVFLILVASYSFATMSGGLMGSCMLAELQSGAPVELVGKLIALFMTLVNCATPFGQAVYGVLFDVLPAWVIAAATAVELAAVTVAWRCFLRRNHA</sequence>
<dbReference type="GO" id="GO:0005886">
    <property type="term" value="C:plasma membrane"/>
    <property type="evidence" value="ECO:0007669"/>
    <property type="project" value="UniProtKB-SubCell"/>
</dbReference>
<dbReference type="CDD" id="cd06173">
    <property type="entry name" value="MFS_MefA_like"/>
    <property type="match status" value="1"/>
</dbReference>
<feature type="transmembrane region" description="Helical" evidence="6">
    <location>
        <begin position="299"/>
        <end position="320"/>
    </location>
</feature>
<accession>A0A3E4QY47</accession>
<evidence type="ECO:0000256" key="1">
    <source>
        <dbReference type="ARBA" id="ARBA00004651"/>
    </source>
</evidence>
<dbReference type="Gene3D" id="1.20.1250.20">
    <property type="entry name" value="MFS general substrate transporter like domains"/>
    <property type="match status" value="1"/>
</dbReference>
<dbReference type="GO" id="GO:0022857">
    <property type="term" value="F:transmembrane transporter activity"/>
    <property type="evidence" value="ECO:0007669"/>
    <property type="project" value="InterPro"/>
</dbReference>